<name>A0A0R1NW01_LIMMU</name>
<dbReference type="Pfam" id="PF00455">
    <property type="entry name" value="DeoRC"/>
    <property type="match status" value="1"/>
</dbReference>
<accession>A0A0R1NW01</accession>
<dbReference type="SUPFAM" id="SSF100950">
    <property type="entry name" value="NagB/RpiA/CoA transferase-like"/>
    <property type="match status" value="1"/>
</dbReference>
<dbReference type="InterPro" id="IPR036390">
    <property type="entry name" value="WH_DNA-bd_sf"/>
</dbReference>
<dbReference type="Proteomes" id="UP000050901">
    <property type="component" value="Unassembled WGS sequence"/>
</dbReference>
<reference evidence="4 5" key="1">
    <citation type="journal article" date="2015" name="Genome Announc.">
        <title>Expanding the biotechnology potential of lactobacilli through comparative genomics of 213 strains and associated genera.</title>
        <authorList>
            <person name="Sun Z."/>
            <person name="Harris H.M."/>
            <person name="McCann A."/>
            <person name="Guo C."/>
            <person name="Argimon S."/>
            <person name="Zhang W."/>
            <person name="Yang X."/>
            <person name="Jeffery I.B."/>
            <person name="Cooney J.C."/>
            <person name="Kagawa T.F."/>
            <person name="Liu W."/>
            <person name="Song Y."/>
            <person name="Salvetti E."/>
            <person name="Wrobel A."/>
            <person name="Rasinkangas P."/>
            <person name="Parkhill J."/>
            <person name="Rea M.C."/>
            <person name="O'Sullivan O."/>
            <person name="Ritari J."/>
            <person name="Douillard F.P."/>
            <person name="Paul Ross R."/>
            <person name="Yang R."/>
            <person name="Briner A.E."/>
            <person name="Felis G.E."/>
            <person name="de Vos W.M."/>
            <person name="Barrangou R."/>
            <person name="Klaenhammer T.R."/>
            <person name="Caufield P.W."/>
            <person name="Cui Y."/>
            <person name="Zhang H."/>
            <person name="O'Toole P.W."/>
        </authorList>
    </citation>
    <scope>NUCLEOTIDE SEQUENCE [LARGE SCALE GENOMIC DNA]</scope>
    <source>
        <strain evidence="4 5">DSM 13345</strain>
    </source>
</reference>
<dbReference type="PANTHER" id="PTHR30363:SF44">
    <property type="entry name" value="AGA OPERON TRANSCRIPTIONAL REPRESSOR-RELATED"/>
    <property type="match status" value="1"/>
</dbReference>
<sequence>MKNSTKNIQERQEKILSFLCEKKEMSISELSQALNVSEMTIRRDCSTLSLRGQINQKKGIITYIEPKSKDNQSSLERINASLGSEAAKFVKDGEIVFMNSSSTALKSLPKLLQKKIYIMTNNLHAADYISENDKATLIMSGGDIVNDHLIMSGDIAKQSFSSMRSDWGIIGCAGLSLEHGISTPYLREAAINKTIIKNSRRLILVANYSKFNSFSNFTIGNIKDIDVLITDTFASGELIAAIRQEGIQVIQVPQL</sequence>
<dbReference type="PROSITE" id="PS51000">
    <property type="entry name" value="HTH_DEOR_2"/>
    <property type="match status" value="1"/>
</dbReference>
<evidence type="ECO:0000313" key="4">
    <source>
        <dbReference type="EMBL" id="KRL23849.1"/>
    </source>
</evidence>
<evidence type="ECO:0000256" key="1">
    <source>
        <dbReference type="ARBA" id="ARBA00023015"/>
    </source>
</evidence>
<dbReference type="InterPro" id="IPR036388">
    <property type="entry name" value="WH-like_DNA-bd_sf"/>
</dbReference>
<evidence type="ECO:0000313" key="5">
    <source>
        <dbReference type="Proteomes" id="UP000050901"/>
    </source>
</evidence>
<proteinExistence type="predicted"/>
<dbReference type="Pfam" id="PF08220">
    <property type="entry name" value="HTH_DeoR"/>
    <property type="match status" value="1"/>
</dbReference>
<keyword evidence="1" id="KW-0805">Transcription regulation</keyword>
<feature type="domain" description="HTH deoR-type" evidence="3">
    <location>
        <begin position="8"/>
        <end position="63"/>
    </location>
</feature>
<dbReference type="GO" id="GO:0003700">
    <property type="term" value="F:DNA-binding transcription factor activity"/>
    <property type="evidence" value="ECO:0007669"/>
    <property type="project" value="InterPro"/>
</dbReference>
<dbReference type="InterPro" id="IPR001034">
    <property type="entry name" value="DeoR_HTH"/>
</dbReference>
<dbReference type="SMART" id="SM00420">
    <property type="entry name" value="HTH_DEOR"/>
    <property type="match status" value="1"/>
</dbReference>
<comment type="caution">
    <text evidence="4">The sequence shown here is derived from an EMBL/GenBank/DDBJ whole genome shotgun (WGS) entry which is preliminary data.</text>
</comment>
<keyword evidence="2" id="KW-0804">Transcription</keyword>
<evidence type="ECO:0000259" key="3">
    <source>
        <dbReference type="PROSITE" id="PS51000"/>
    </source>
</evidence>
<gene>
    <name evidence="4" type="ORF">FC47_GL001206</name>
</gene>
<dbReference type="SMART" id="SM01134">
    <property type="entry name" value="DeoRC"/>
    <property type="match status" value="1"/>
</dbReference>
<dbReference type="PANTHER" id="PTHR30363">
    <property type="entry name" value="HTH-TYPE TRANSCRIPTIONAL REGULATOR SRLR-RELATED"/>
    <property type="match status" value="1"/>
</dbReference>
<dbReference type="RefSeq" id="WP_056968724.1">
    <property type="nucleotide sequence ID" value="NZ_AZEQ01000027.1"/>
</dbReference>
<protein>
    <submittedName>
        <fullName evidence="4">Transcriptional regulator</fullName>
    </submittedName>
</protein>
<dbReference type="AlphaFoldDB" id="A0A0R1NW01"/>
<dbReference type="InterPro" id="IPR014036">
    <property type="entry name" value="DeoR-like_C"/>
</dbReference>
<dbReference type="PATRIC" id="fig|1423771.3.peg.1219"/>
<dbReference type="InterPro" id="IPR037171">
    <property type="entry name" value="NagB/RpiA_transferase-like"/>
</dbReference>
<dbReference type="SUPFAM" id="SSF46785">
    <property type="entry name" value="Winged helix' DNA-binding domain"/>
    <property type="match status" value="1"/>
</dbReference>
<organism evidence="4 5">
    <name type="scientific">Limosilactobacillus mucosae DSM 13345</name>
    <dbReference type="NCBI Taxonomy" id="1423771"/>
    <lineage>
        <taxon>Bacteria</taxon>
        <taxon>Bacillati</taxon>
        <taxon>Bacillota</taxon>
        <taxon>Bacilli</taxon>
        <taxon>Lactobacillales</taxon>
        <taxon>Lactobacillaceae</taxon>
        <taxon>Limosilactobacillus</taxon>
    </lineage>
</organism>
<dbReference type="Gene3D" id="1.10.10.10">
    <property type="entry name" value="Winged helix-like DNA-binding domain superfamily/Winged helix DNA-binding domain"/>
    <property type="match status" value="1"/>
</dbReference>
<dbReference type="InterPro" id="IPR050313">
    <property type="entry name" value="Carb_Metab_HTH_regulators"/>
</dbReference>
<evidence type="ECO:0000256" key="2">
    <source>
        <dbReference type="ARBA" id="ARBA00023163"/>
    </source>
</evidence>
<dbReference type="EMBL" id="AZEQ01000027">
    <property type="protein sequence ID" value="KRL23849.1"/>
    <property type="molecule type" value="Genomic_DNA"/>
</dbReference>